<feature type="domain" description="DDE-1" evidence="2">
    <location>
        <begin position="32"/>
        <end position="168"/>
    </location>
</feature>
<comment type="caution">
    <text evidence="3">The sequence shown here is derived from an EMBL/GenBank/DDBJ whole genome shotgun (WGS) entry which is preliminary data.</text>
</comment>
<accession>A0A409XG80</accession>
<evidence type="ECO:0000259" key="2">
    <source>
        <dbReference type="Pfam" id="PF03184"/>
    </source>
</evidence>
<organism evidence="3 4">
    <name type="scientific">Psilocybe cyanescens</name>
    <dbReference type="NCBI Taxonomy" id="93625"/>
    <lineage>
        <taxon>Eukaryota</taxon>
        <taxon>Fungi</taxon>
        <taxon>Dikarya</taxon>
        <taxon>Basidiomycota</taxon>
        <taxon>Agaricomycotina</taxon>
        <taxon>Agaricomycetes</taxon>
        <taxon>Agaricomycetidae</taxon>
        <taxon>Agaricales</taxon>
        <taxon>Agaricineae</taxon>
        <taxon>Strophariaceae</taxon>
        <taxon>Psilocybe</taxon>
    </lineage>
</organism>
<feature type="non-terminal residue" evidence="3">
    <location>
        <position position="320"/>
    </location>
</feature>
<evidence type="ECO:0000313" key="4">
    <source>
        <dbReference type="Proteomes" id="UP000283269"/>
    </source>
</evidence>
<dbReference type="InParanoid" id="A0A409XG80"/>
<feature type="compositionally biased region" description="Polar residues" evidence="1">
    <location>
        <begin position="290"/>
        <end position="301"/>
    </location>
</feature>
<dbReference type="EMBL" id="NHYD01001835">
    <property type="protein sequence ID" value="PPQ89756.1"/>
    <property type="molecule type" value="Genomic_DNA"/>
</dbReference>
<evidence type="ECO:0000313" key="3">
    <source>
        <dbReference type="EMBL" id="PPQ89756.1"/>
    </source>
</evidence>
<gene>
    <name evidence="3" type="ORF">CVT25_015812</name>
</gene>
<dbReference type="OrthoDB" id="2917041at2759"/>
<sequence length="320" mass="35158">MDCPLELAGSGESPLESNGIWGALQSTHNVGWGDNNPLKALLGYQKKGWTDGEIGIEWIKHFDQMTCTKAKNEHRLLIVDGHNSHYTVPLLQYARENQIVIICYPAHGTHIYQGLDVVVFSPLKKYLSQERDNWFRSTGQPMDKINFLQIFSKAYVAALTPENIKMAFKKTGIHPYDPSVITESMLAPSKDTSYEVHLPVPMKQASEPVQALAKALRDLQLVDSSSSVHLPVPMKQASEPVQALAKALRDLKLVDSSSSVDTEMITSAAEIRSMETADVAGPQEVQITCSSNPVLNQSTRNSTSAMTSTTPSPSPDSTLH</sequence>
<keyword evidence="4" id="KW-1185">Reference proteome</keyword>
<reference evidence="3 4" key="1">
    <citation type="journal article" date="2018" name="Evol. Lett.">
        <title>Horizontal gene cluster transfer increased hallucinogenic mushroom diversity.</title>
        <authorList>
            <person name="Reynolds H.T."/>
            <person name="Vijayakumar V."/>
            <person name="Gluck-Thaler E."/>
            <person name="Korotkin H.B."/>
            <person name="Matheny P.B."/>
            <person name="Slot J.C."/>
        </authorList>
    </citation>
    <scope>NUCLEOTIDE SEQUENCE [LARGE SCALE GENOMIC DNA]</scope>
    <source>
        <strain evidence="3 4">2631</strain>
    </source>
</reference>
<feature type="region of interest" description="Disordered" evidence="1">
    <location>
        <begin position="290"/>
        <end position="320"/>
    </location>
</feature>
<dbReference type="Proteomes" id="UP000283269">
    <property type="component" value="Unassembled WGS sequence"/>
</dbReference>
<name>A0A409XG80_PSICY</name>
<dbReference type="GO" id="GO:0003676">
    <property type="term" value="F:nucleic acid binding"/>
    <property type="evidence" value="ECO:0007669"/>
    <property type="project" value="InterPro"/>
</dbReference>
<dbReference type="Pfam" id="PF03184">
    <property type="entry name" value="DDE_1"/>
    <property type="match status" value="1"/>
</dbReference>
<dbReference type="AlphaFoldDB" id="A0A409XG80"/>
<dbReference type="InterPro" id="IPR004875">
    <property type="entry name" value="DDE_SF_endonuclease_dom"/>
</dbReference>
<evidence type="ECO:0000256" key="1">
    <source>
        <dbReference type="SAM" id="MobiDB-lite"/>
    </source>
</evidence>
<proteinExistence type="predicted"/>
<feature type="compositionally biased region" description="Low complexity" evidence="1">
    <location>
        <begin position="302"/>
        <end position="320"/>
    </location>
</feature>
<protein>
    <recommendedName>
        <fullName evidence="2">DDE-1 domain-containing protein</fullName>
    </recommendedName>
</protein>